<dbReference type="Proteomes" id="UP000186955">
    <property type="component" value="Unassembled WGS sequence"/>
</dbReference>
<reference evidence="2 3" key="1">
    <citation type="submission" date="2016-10" db="EMBL/GenBank/DDBJ databases">
        <title>Genome sequence of the ascomycete fungus Penicillium subrubescens.</title>
        <authorList>
            <person name="De Vries R.P."/>
            <person name="Peng M."/>
            <person name="Dilokpimol A."/>
            <person name="Hilden K."/>
            <person name="Makela M.R."/>
            <person name="Grigoriev I."/>
            <person name="Riley R."/>
            <person name="Granchi Z."/>
        </authorList>
    </citation>
    <scope>NUCLEOTIDE SEQUENCE [LARGE SCALE GENOMIC DNA]</scope>
    <source>
        <strain evidence="2 3">CBS 132785</strain>
    </source>
</reference>
<evidence type="ECO:0000313" key="3">
    <source>
        <dbReference type="Proteomes" id="UP000186955"/>
    </source>
</evidence>
<evidence type="ECO:0000313" key="2">
    <source>
        <dbReference type="EMBL" id="OKO99628.1"/>
    </source>
</evidence>
<protein>
    <submittedName>
        <fullName evidence="2">Uncharacterized protein</fullName>
    </submittedName>
</protein>
<name>A0A1Q5THB1_9EURO</name>
<feature type="compositionally biased region" description="Basic and acidic residues" evidence="1">
    <location>
        <begin position="107"/>
        <end position="137"/>
    </location>
</feature>
<organism evidence="2 3">
    <name type="scientific">Penicillium subrubescens</name>
    <dbReference type="NCBI Taxonomy" id="1316194"/>
    <lineage>
        <taxon>Eukaryota</taxon>
        <taxon>Fungi</taxon>
        <taxon>Dikarya</taxon>
        <taxon>Ascomycota</taxon>
        <taxon>Pezizomycotina</taxon>
        <taxon>Eurotiomycetes</taxon>
        <taxon>Eurotiomycetidae</taxon>
        <taxon>Eurotiales</taxon>
        <taxon>Aspergillaceae</taxon>
        <taxon>Penicillium</taxon>
    </lineage>
</organism>
<accession>A0A1Q5THB1</accession>
<keyword evidence="3" id="KW-1185">Reference proteome</keyword>
<dbReference type="AlphaFoldDB" id="A0A1Q5THB1"/>
<dbReference type="EMBL" id="MNBE01000655">
    <property type="protein sequence ID" value="OKO99628.1"/>
    <property type="molecule type" value="Genomic_DNA"/>
</dbReference>
<comment type="caution">
    <text evidence="2">The sequence shown here is derived from an EMBL/GenBank/DDBJ whole genome shotgun (WGS) entry which is preliminary data.</text>
</comment>
<proteinExistence type="predicted"/>
<evidence type="ECO:0000256" key="1">
    <source>
        <dbReference type="SAM" id="MobiDB-lite"/>
    </source>
</evidence>
<gene>
    <name evidence="2" type="ORF">PENSUB_8281</name>
</gene>
<feature type="region of interest" description="Disordered" evidence="1">
    <location>
        <begin position="88"/>
        <end position="137"/>
    </location>
</feature>
<sequence length="137" mass="15394">MGPLVPYFTTTKTFLQLLGKDHLQKALSSAQPPVFGDLDEIHKHGFPNVVTLWYAYKLINDVPAIFPATQALRGPYYGSLRTELNELRAKPGLSPSDLGDVSDDSEQERHMERVKAFAEKNGQKRRADHEKKDKGDS</sequence>